<feature type="transmembrane region" description="Helical" evidence="6">
    <location>
        <begin position="381"/>
        <end position="401"/>
    </location>
</feature>
<feature type="transmembrane region" description="Helical" evidence="6">
    <location>
        <begin position="353"/>
        <end position="375"/>
    </location>
</feature>
<organism evidence="8">
    <name type="scientific">hydrothermal vent metagenome</name>
    <dbReference type="NCBI Taxonomy" id="652676"/>
    <lineage>
        <taxon>unclassified sequences</taxon>
        <taxon>metagenomes</taxon>
        <taxon>ecological metagenomes</taxon>
    </lineage>
</organism>
<feature type="transmembrane region" description="Helical" evidence="6">
    <location>
        <begin position="261"/>
        <end position="282"/>
    </location>
</feature>
<dbReference type="Pfam" id="PF07690">
    <property type="entry name" value="MFS_1"/>
    <property type="match status" value="1"/>
</dbReference>
<keyword evidence="5 6" id="KW-0472">Membrane</keyword>
<evidence type="ECO:0000256" key="4">
    <source>
        <dbReference type="ARBA" id="ARBA00022989"/>
    </source>
</evidence>
<dbReference type="PANTHER" id="PTHR43124">
    <property type="entry name" value="PURINE EFFLUX PUMP PBUE"/>
    <property type="match status" value="1"/>
</dbReference>
<feature type="transmembrane region" description="Helical" evidence="6">
    <location>
        <begin position="171"/>
        <end position="191"/>
    </location>
</feature>
<dbReference type="InterPro" id="IPR011701">
    <property type="entry name" value="MFS"/>
</dbReference>
<dbReference type="AlphaFoldDB" id="A0A3B0UV85"/>
<evidence type="ECO:0000256" key="6">
    <source>
        <dbReference type="SAM" id="Phobius"/>
    </source>
</evidence>
<dbReference type="InterPro" id="IPR036259">
    <property type="entry name" value="MFS_trans_sf"/>
</dbReference>
<dbReference type="PROSITE" id="PS50850">
    <property type="entry name" value="MFS"/>
    <property type="match status" value="1"/>
</dbReference>
<dbReference type="InterPro" id="IPR050189">
    <property type="entry name" value="MFS_Efflux_Transporters"/>
</dbReference>
<evidence type="ECO:0000256" key="2">
    <source>
        <dbReference type="ARBA" id="ARBA00022475"/>
    </source>
</evidence>
<reference evidence="8" key="1">
    <citation type="submission" date="2018-06" db="EMBL/GenBank/DDBJ databases">
        <authorList>
            <person name="Zhirakovskaya E."/>
        </authorList>
    </citation>
    <scope>NUCLEOTIDE SEQUENCE</scope>
</reference>
<evidence type="ECO:0000313" key="8">
    <source>
        <dbReference type="EMBL" id="VAW34998.1"/>
    </source>
</evidence>
<keyword evidence="3 6" id="KW-0812">Transmembrane</keyword>
<dbReference type="Gene3D" id="1.20.1250.20">
    <property type="entry name" value="MFS general substrate transporter like domains"/>
    <property type="match status" value="1"/>
</dbReference>
<feature type="transmembrane region" description="Helical" evidence="6">
    <location>
        <begin position="86"/>
        <end position="102"/>
    </location>
</feature>
<dbReference type="SUPFAM" id="SSF103473">
    <property type="entry name" value="MFS general substrate transporter"/>
    <property type="match status" value="1"/>
</dbReference>
<feature type="transmembrane region" description="Helical" evidence="6">
    <location>
        <begin position="294"/>
        <end position="312"/>
    </location>
</feature>
<dbReference type="InterPro" id="IPR020846">
    <property type="entry name" value="MFS_dom"/>
</dbReference>
<comment type="subcellular location">
    <subcellularLocation>
        <location evidence="1">Cell membrane</location>
        <topology evidence="1">Multi-pass membrane protein</topology>
    </subcellularLocation>
</comment>
<accession>A0A3B0UV85</accession>
<sequence length="408" mass="44484">MERLPLDNDESEDQAEISVNRLIVIGLITRLVTDTAVQLFFPFLPVIAEGWRTTNIAAGRLVSLRSAMGLLSPLFGVMADQRGYRFTMRLGLLLGALGYLVVGLSTNLWLAAIGMVLGGLGTFSFVPTLQAYLSIRLPFNRRARGLGMLEYSWALSGIFGLYLIGLLIEAYGWRVPLFLLSGLLLVAFLWYGRLPTARQQTETKRHKQTLSWNTVRKFFELGQNRRSAWAVLAVATCNMLAAVNIFLSYGTWLTQEYQLDAARLGGVALILGIADLCGSVLMSLIGDKIGLRRSVLSGTVLATLGYGLLPFFNQGLVLAVVGLILSRFAFEFTVVGVIALVSEQAPDYRGKMMTLAAAAALLGSTAAGFIGPWMYETYGVSGLSLVSVSVMLMSLLLLLFVRERAEDG</sequence>
<feature type="transmembrane region" description="Helical" evidence="6">
    <location>
        <begin position="145"/>
        <end position="165"/>
    </location>
</feature>
<dbReference type="GO" id="GO:0022857">
    <property type="term" value="F:transmembrane transporter activity"/>
    <property type="evidence" value="ECO:0007669"/>
    <property type="project" value="InterPro"/>
</dbReference>
<keyword evidence="4 6" id="KW-1133">Transmembrane helix</keyword>
<feature type="transmembrane region" description="Helical" evidence="6">
    <location>
        <begin position="108"/>
        <end position="133"/>
    </location>
</feature>
<evidence type="ECO:0000256" key="3">
    <source>
        <dbReference type="ARBA" id="ARBA00022692"/>
    </source>
</evidence>
<protein>
    <recommendedName>
        <fullName evidence="7">Major facilitator superfamily (MFS) profile domain-containing protein</fullName>
    </recommendedName>
</protein>
<dbReference type="EMBL" id="UOEU01000564">
    <property type="protein sequence ID" value="VAW34998.1"/>
    <property type="molecule type" value="Genomic_DNA"/>
</dbReference>
<evidence type="ECO:0000256" key="5">
    <source>
        <dbReference type="ARBA" id="ARBA00023136"/>
    </source>
</evidence>
<keyword evidence="2" id="KW-1003">Cell membrane</keyword>
<dbReference type="PANTHER" id="PTHR43124:SF3">
    <property type="entry name" value="CHLORAMPHENICOL EFFLUX PUMP RV0191"/>
    <property type="match status" value="1"/>
</dbReference>
<evidence type="ECO:0000259" key="7">
    <source>
        <dbReference type="PROSITE" id="PS50850"/>
    </source>
</evidence>
<evidence type="ECO:0000256" key="1">
    <source>
        <dbReference type="ARBA" id="ARBA00004651"/>
    </source>
</evidence>
<gene>
    <name evidence="8" type="ORF">MNBD_CHLOROFLEXI01-729</name>
</gene>
<proteinExistence type="predicted"/>
<name>A0A3B0UV85_9ZZZZ</name>
<feature type="transmembrane region" description="Helical" evidence="6">
    <location>
        <begin position="227"/>
        <end position="249"/>
    </location>
</feature>
<dbReference type="GO" id="GO:0005886">
    <property type="term" value="C:plasma membrane"/>
    <property type="evidence" value="ECO:0007669"/>
    <property type="project" value="UniProtKB-SubCell"/>
</dbReference>
<feature type="domain" description="Major facilitator superfamily (MFS) profile" evidence="7">
    <location>
        <begin position="22"/>
        <end position="406"/>
    </location>
</feature>
<feature type="transmembrane region" description="Helical" evidence="6">
    <location>
        <begin position="318"/>
        <end position="341"/>
    </location>
</feature>